<accession>A0A2C9XQX7</accession>
<dbReference type="EMBL" id="NGMO01000001">
    <property type="protein sequence ID" value="OTP12551.1"/>
    <property type="molecule type" value="Genomic_DNA"/>
</dbReference>
<comment type="caution">
    <text evidence="1">The sequence shown here is derived from an EMBL/GenBank/DDBJ whole genome shotgun (WGS) entry which is preliminary data.</text>
</comment>
<dbReference type="Proteomes" id="UP000194933">
    <property type="component" value="Unassembled WGS sequence"/>
</dbReference>
<keyword evidence="2" id="KW-1185">Reference proteome</keyword>
<gene>
    <name evidence="1" type="ORF">A5844_000784</name>
</gene>
<reference evidence="1 2" key="1">
    <citation type="submission" date="2017-05" db="EMBL/GenBank/DDBJ databases">
        <title>The Genome Sequence of Enterococcus sp. 10A9_DIV0425.</title>
        <authorList>
            <consortium name="The Broad Institute Genomics Platform"/>
            <consortium name="The Broad Institute Genomic Center for Infectious Diseases"/>
            <person name="Earl A."/>
            <person name="Manson A."/>
            <person name="Schwartman J."/>
            <person name="Gilmore M."/>
            <person name="Abouelleil A."/>
            <person name="Cao P."/>
            <person name="Chapman S."/>
            <person name="Cusick C."/>
            <person name="Shea T."/>
            <person name="Young S."/>
            <person name="Neafsey D."/>
            <person name="Nusbaum C."/>
            <person name="Birren B."/>
        </authorList>
    </citation>
    <scope>NUCLEOTIDE SEQUENCE [LARGE SCALE GENOMIC DNA]</scope>
    <source>
        <strain evidence="1 2">10A9_DIV0425</strain>
    </source>
</reference>
<protein>
    <submittedName>
        <fullName evidence="1">Uncharacterized protein</fullName>
    </submittedName>
</protein>
<dbReference type="RefSeq" id="WP_086283966.1">
    <property type="nucleotide sequence ID" value="NZ_NGMO01000001.1"/>
</dbReference>
<dbReference type="STRING" id="1987383.A5844_000784"/>
<organism evidence="1 2">
    <name type="scientific">Candidatus Enterococcus wittei</name>
    <dbReference type="NCBI Taxonomy" id="1987383"/>
    <lineage>
        <taxon>Bacteria</taxon>
        <taxon>Bacillati</taxon>
        <taxon>Bacillota</taxon>
        <taxon>Bacilli</taxon>
        <taxon>Lactobacillales</taxon>
        <taxon>Enterococcaceae</taxon>
        <taxon>Enterococcus</taxon>
    </lineage>
</organism>
<evidence type="ECO:0000313" key="1">
    <source>
        <dbReference type="EMBL" id="OTP12551.1"/>
    </source>
</evidence>
<name>A0A2C9XQX7_9ENTE</name>
<proteinExistence type="predicted"/>
<sequence>MEEGKDILLYGLLRERVQFFNKLKNEEINLGEKTFKIDKKHTSDSFHSYSIDIYTKRFEEIIKNRDLKNPEQWHRFSQDWLNDIPIRYKTLPLWEAFYRYMEITPKNQEKLMEDPIKQGCKRGIDMAIDHPKMMIYFVLDGIDMEPVTTKSKSCEPSYTGSELRYVYRRWSEAKEKIAFFKEDKEVKAPWIKGLYINDWEKYGNHRTYRRLGGKMRKAIEERKHESFEGLNEYKEKARRHWELSKLATKTSTVHPKKLQNTRLTTFEEVEGNKKEQLGLSKLTTKTSDIHPKKLQNTQLTTAQKHEEKTFRSFKTLSEWGNKKASVNNCKKKQLKNYFELSI</sequence>
<evidence type="ECO:0000313" key="2">
    <source>
        <dbReference type="Proteomes" id="UP000194933"/>
    </source>
</evidence>
<dbReference type="AlphaFoldDB" id="A0A2C9XQX7"/>